<feature type="region of interest" description="Disordered" evidence="1">
    <location>
        <begin position="171"/>
        <end position="201"/>
    </location>
</feature>
<reference evidence="2" key="1">
    <citation type="journal article" date="2019" name="bioRxiv">
        <title>The Genome of the Zebra Mussel, Dreissena polymorpha: A Resource for Invasive Species Research.</title>
        <authorList>
            <person name="McCartney M.A."/>
            <person name="Auch B."/>
            <person name="Kono T."/>
            <person name="Mallez S."/>
            <person name="Zhang Y."/>
            <person name="Obille A."/>
            <person name="Becker A."/>
            <person name="Abrahante J.E."/>
            <person name="Garbe J."/>
            <person name="Badalamenti J.P."/>
            <person name="Herman A."/>
            <person name="Mangelson H."/>
            <person name="Liachko I."/>
            <person name="Sullivan S."/>
            <person name="Sone E.D."/>
            <person name="Koren S."/>
            <person name="Silverstein K.A.T."/>
            <person name="Beckman K.B."/>
            <person name="Gohl D.M."/>
        </authorList>
    </citation>
    <scope>NUCLEOTIDE SEQUENCE</scope>
    <source>
        <strain evidence="2">Duluth1</strain>
        <tissue evidence="2">Whole animal</tissue>
    </source>
</reference>
<accession>A0A9D4ER28</accession>
<evidence type="ECO:0000313" key="3">
    <source>
        <dbReference type="Proteomes" id="UP000828390"/>
    </source>
</evidence>
<keyword evidence="3" id="KW-1185">Reference proteome</keyword>
<name>A0A9D4ER28_DREPO</name>
<reference evidence="2" key="2">
    <citation type="submission" date="2020-11" db="EMBL/GenBank/DDBJ databases">
        <authorList>
            <person name="McCartney M.A."/>
            <person name="Auch B."/>
            <person name="Kono T."/>
            <person name="Mallez S."/>
            <person name="Becker A."/>
            <person name="Gohl D.M."/>
            <person name="Silverstein K.A.T."/>
            <person name="Koren S."/>
            <person name="Bechman K.B."/>
            <person name="Herman A."/>
            <person name="Abrahante J.E."/>
            <person name="Garbe J."/>
        </authorList>
    </citation>
    <scope>NUCLEOTIDE SEQUENCE</scope>
    <source>
        <strain evidence="2">Duluth1</strain>
        <tissue evidence="2">Whole animal</tissue>
    </source>
</reference>
<protein>
    <submittedName>
        <fullName evidence="2">Uncharacterized protein</fullName>
    </submittedName>
</protein>
<comment type="caution">
    <text evidence="2">The sequence shown here is derived from an EMBL/GenBank/DDBJ whole genome shotgun (WGS) entry which is preliminary data.</text>
</comment>
<feature type="compositionally biased region" description="Basic and acidic residues" evidence="1">
    <location>
        <begin position="179"/>
        <end position="193"/>
    </location>
</feature>
<gene>
    <name evidence="2" type="ORF">DPMN_162106</name>
</gene>
<dbReference type="Proteomes" id="UP000828390">
    <property type="component" value="Unassembled WGS sequence"/>
</dbReference>
<dbReference type="EMBL" id="JAIWYP010000008">
    <property type="protein sequence ID" value="KAH3784154.1"/>
    <property type="molecule type" value="Genomic_DNA"/>
</dbReference>
<evidence type="ECO:0000313" key="2">
    <source>
        <dbReference type="EMBL" id="KAH3784154.1"/>
    </source>
</evidence>
<evidence type="ECO:0000256" key="1">
    <source>
        <dbReference type="SAM" id="MobiDB-lite"/>
    </source>
</evidence>
<dbReference type="AlphaFoldDB" id="A0A9D4ER28"/>
<sequence>MLYLQKNNFIFLFHRAKLINKTEESRLLRLKNLIEKERRFAGNLQNRVIRKTSKSLTERRALLDLLENEYKVKNFITMKPKFDPGSIDNVEDARRYVIESRVFNSGFNLKSMKPEVRRKIRMLDPIHKYKVYKEKLLADNWQQNVEINRAISDSTFNMMLSDRKHWREYNFPPGHPRWQKSEEIKTSSKEASRSRKSSQIPALVNDEIQQVREVNTVREEVESDRTKEKSVVLERRQLLPRNPNAFSMSMRSLGPVYFQTTVSTLPVLQNTL</sequence>
<proteinExistence type="predicted"/>
<organism evidence="2 3">
    <name type="scientific">Dreissena polymorpha</name>
    <name type="common">Zebra mussel</name>
    <name type="synonym">Mytilus polymorpha</name>
    <dbReference type="NCBI Taxonomy" id="45954"/>
    <lineage>
        <taxon>Eukaryota</taxon>
        <taxon>Metazoa</taxon>
        <taxon>Spiralia</taxon>
        <taxon>Lophotrochozoa</taxon>
        <taxon>Mollusca</taxon>
        <taxon>Bivalvia</taxon>
        <taxon>Autobranchia</taxon>
        <taxon>Heteroconchia</taxon>
        <taxon>Euheterodonta</taxon>
        <taxon>Imparidentia</taxon>
        <taxon>Neoheterodontei</taxon>
        <taxon>Myida</taxon>
        <taxon>Dreissenoidea</taxon>
        <taxon>Dreissenidae</taxon>
        <taxon>Dreissena</taxon>
    </lineage>
</organism>